<organism evidence="2 3">
    <name type="scientific">Psychrosphaera algicola</name>
    <dbReference type="NCBI Taxonomy" id="3023714"/>
    <lineage>
        <taxon>Bacteria</taxon>
        <taxon>Pseudomonadati</taxon>
        <taxon>Pseudomonadota</taxon>
        <taxon>Gammaproteobacteria</taxon>
        <taxon>Alteromonadales</taxon>
        <taxon>Pseudoalteromonadaceae</taxon>
        <taxon>Psychrosphaera</taxon>
    </lineage>
</organism>
<gene>
    <name evidence="2" type="ORF">PN838_01605</name>
</gene>
<dbReference type="SUPFAM" id="SSF55729">
    <property type="entry name" value="Acyl-CoA N-acyltransferases (Nat)"/>
    <property type="match status" value="1"/>
</dbReference>
<protein>
    <submittedName>
        <fullName evidence="2">GNAT family N-acetyltransferase</fullName>
    </submittedName>
</protein>
<dbReference type="EMBL" id="JAQOMS010000002">
    <property type="protein sequence ID" value="MDC2887781.1"/>
    <property type="molecule type" value="Genomic_DNA"/>
</dbReference>
<dbReference type="Pfam" id="PF13508">
    <property type="entry name" value="Acetyltransf_7"/>
    <property type="match status" value="1"/>
</dbReference>
<reference evidence="2 3" key="1">
    <citation type="submission" date="2023-01" db="EMBL/GenBank/DDBJ databases">
        <title>Psychrosphaera sp. nov., isolated from marine algae.</title>
        <authorList>
            <person name="Bayburt H."/>
            <person name="Choi B.J."/>
            <person name="Kim J.M."/>
            <person name="Choi D.G."/>
            <person name="Jeon C.O."/>
        </authorList>
    </citation>
    <scope>NUCLEOTIDE SEQUENCE [LARGE SCALE GENOMIC DNA]</scope>
    <source>
        <strain evidence="2 3">G1-22</strain>
    </source>
</reference>
<dbReference type="Gene3D" id="3.40.630.30">
    <property type="match status" value="1"/>
</dbReference>
<sequence length="162" mass="18262">MPNTNIKSNLLMGTTFKPVNRFYRSFKLNVSCHQSDLVAVSYNGDKIIGAGLIRCYLPTNKGINIKIRSEAQSCQSNDHPELGQFVLRSLFVDPEHRHYGIAKQILTLLCNKSDARLLLSCPNELTSLYQPFGFRVQSAPDNKTPNVLIKEHKKGLTLMCRP</sequence>
<evidence type="ECO:0000313" key="2">
    <source>
        <dbReference type="EMBL" id="MDC2887781.1"/>
    </source>
</evidence>
<keyword evidence="3" id="KW-1185">Reference proteome</keyword>
<evidence type="ECO:0000259" key="1">
    <source>
        <dbReference type="Pfam" id="PF13508"/>
    </source>
</evidence>
<evidence type="ECO:0000313" key="3">
    <source>
        <dbReference type="Proteomes" id="UP001528411"/>
    </source>
</evidence>
<accession>A0ABT5FB17</accession>
<name>A0ABT5FB17_9GAMM</name>
<dbReference type="InterPro" id="IPR000182">
    <property type="entry name" value="GNAT_dom"/>
</dbReference>
<dbReference type="RefSeq" id="WP_272179571.1">
    <property type="nucleotide sequence ID" value="NZ_JAQOMS010000002.1"/>
</dbReference>
<feature type="domain" description="N-acetyltransferase" evidence="1">
    <location>
        <begin position="61"/>
        <end position="135"/>
    </location>
</feature>
<comment type="caution">
    <text evidence="2">The sequence shown here is derived from an EMBL/GenBank/DDBJ whole genome shotgun (WGS) entry which is preliminary data.</text>
</comment>
<dbReference type="InterPro" id="IPR016181">
    <property type="entry name" value="Acyl_CoA_acyltransferase"/>
</dbReference>
<proteinExistence type="predicted"/>
<dbReference type="Proteomes" id="UP001528411">
    <property type="component" value="Unassembled WGS sequence"/>
</dbReference>